<organism evidence="1">
    <name type="scientific">virus sp. ct1Uu26</name>
    <dbReference type="NCBI Taxonomy" id="2826789"/>
    <lineage>
        <taxon>Viruses</taxon>
    </lineage>
</organism>
<protein>
    <submittedName>
        <fullName evidence="1">Uncharacterized protein</fullName>
    </submittedName>
</protein>
<accession>A0A8S5R849</accession>
<evidence type="ECO:0000313" key="1">
    <source>
        <dbReference type="EMBL" id="DAE27568.1"/>
    </source>
</evidence>
<dbReference type="EMBL" id="BK015840">
    <property type="protein sequence ID" value="DAE27568.1"/>
    <property type="molecule type" value="Genomic_DNA"/>
</dbReference>
<reference evidence="1" key="1">
    <citation type="journal article" date="2021" name="Proc. Natl. Acad. Sci. U.S.A.">
        <title>A Catalog of Tens of Thousands of Viruses from Human Metagenomes Reveals Hidden Associations with Chronic Diseases.</title>
        <authorList>
            <person name="Tisza M.J."/>
            <person name="Buck C.B."/>
        </authorList>
    </citation>
    <scope>NUCLEOTIDE SEQUENCE</scope>
    <source>
        <strain evidence="1">Ct1Uu26</strain>
    </source>
</reference>
<sequence>MQEKNSVFFGNTIFSKYDHWKLLLVQVEVAYISFEFFFCDMSIDLSTCDGSMS</sequence>
<name>A0A8S5R849_9VIRU</name>
<proteinExistence type="predicted"/>